<name>A0A8J6PEP1_9FIRM</name>
<keyword evidence="2" id="KW-1185">Reference proteome</keyword>
<proteinExistence type="predicted"/>
<sequence>MRKTKQAEEAFEDNPLYHNTWKLLSKYRDVVWSLELSVQQVKKSFEMEFKSSIDEFLESIYSAGAEIQGTMIEHHAKCIEKSNKMLKMIDSAVELLHTKHRMGEEYYWVLYYTYLSPHECRNVAEIIESIRPHVRTISYRTYYRYRRETVEALSDVLWGYTSKECMSILDEFFPEGN</sequence>
<organism evidence="1 2">
    <name type="scientific">Massiliimalia timonensis</name>
    <dbReference type="NCBI Taxonomy" id="1987501"/>
    <lineage>
        <taxon>Bacteria</taxon>
        <taxon>Bacillati</taxon>
        <taxon>Bacillota</taxon>
        <taxon>Clostridia</taxon>
        <taxon>Eubacteriales</taxon>
        <taxon>Oscillospiraceae</taxon>
        <taxon>Massiliimalia</taxon>
    </lineage>
</organism>
<comment type="caution">
    <text evidence="1">The sequence shown here is derived from an EMBL/GenBank/DDBJ whole genome shotgun (WGS) entry which is preliminary data.</text>
</comment>
<accession>A0A8J6PEP1</accession>
<evidence type="ECO:0000313" key="1">
    <source>
        <dbReference type="EMBL" id="MBC8611438.1"/>
    </source>
</evidence>
<dbReference type="Proteomes" id="UP000632659">
    <property type="component" value="Unassembled WGS sequence"/>
</dbReference>
<reference evidence="1" key="1">
    <citation type="submission" date="2020-08" db="EMBL/GenBank/DDBJ databases">
        <title>Genome public.</title>
        <authorList>
            <person name="Liu C."/>
            <person name="Sun Q."/>
        </authorList>
    </citation>
    <scope>NUCLEOTIDE SEQUENCE</scope>
    <source>
        <strain evidence="1">NSJ-15</strain>
    </source>
</reference>
<evidence type="ECO:0000313" key="2">
    <source>
        <dbReference type="Proteomes" id="UP000632659"/>
    </source>
</evidence>
<dbReference type="AlphaFoldDB" id="A0A8J6PEP1"/>
<gene>
    <name evidence="1" type="ORF">H8702_10030</name>
</gene>
<dbReference type="RefSeq" id="WP_077532897.1">
    <property type="nucleotide sequence ID" value="NZ_JACRTL010000005.1"/>
</dbReference>
<dbReference type="EMBL" id="JACRTL010000005">
    <property type="protein sequence ID" value="MBC8611438.1"/>
    <property type="molecule type" value="Genomic_DNA"/>
</dbReference>
<protein>
    <submittedName>
        <fullName evidence="1">Uncharacterized protein</fullName>
    </submittedName>
</protein>